<accession>A0A4P7XE92</accession>
<evidence type="ECO:0000256" key="2">
    <source>
        <dbReference type="ARBA" id="ARBA00022679"/>
    </source>
</evidence>
<feature type="domain" description="Release factor glutamine methyltransferase N-terminal" evidence="7">
    <location>
        <begin position="9"/>
        <end position="84"/>
    </location>
</feature>
<name>A0A4P7XE92_9ALTE</name>
<dbReference type="OrthoDB" id="9800643at2"/>
<dbReference type="InterPro" id="IPR019874">
    <property type="entry name" value="RF_methyltr_PrmC"/>
</dbReference>
<dbReference type="RefSeq" id="WP_136547291.1">
    <property type="nucleotide sequence ID" value="NZ_CP031093.1"/>
</dbReference>
<sequence>MSRPTIAQALREGAARIQAAHKAYADAGSSPGLDTQLLLSKATGRSRSGLFAWSDRVLDEAEEAEFEQLLARRVAGEPVAHLVGSREFWSLPLVVSPATLIPRPDTECLVEQALALGLSSSARVLDLGTGSGAIALALATEQRGWDITATDSSEEALRLARINCLNLNLTRVRLCQSDWFDGIGDERFDLIVSNPPYIAVDDPHLRQGDLRYEPGSALVSGHDGLADLRRIIAESPQHLDSGGWLLLEHGYDQAEAVANLLQKQGYTSIGLRRDYGGQPRVTQGQWVMQSPVTRSCDQAGKS</sequence>
<dbReference type="SUPFAM" id="SSF53335">
    <property type="entry name" value="S-adenosyl-L-methionine-dependent methyltransferases"/>
    <property type="match status" value="1"/>
</dbReference>
<evidence type="ECO:0000259" key="7">
    <source>
        <dbReference type="Pfam" id="PF17827"/>
    </source>
</evidence>
<keyword evidence="9" id="KW-1185">Reference proteome</keyword>
<dbReference type="GO" id="GO:0003676">
    <property type="term" value="F:nucleic acid binding"/>
    <property type="evidence" value="ECO:0007669"/>
    <property type="project" value="InterPro"/>
</dbReference>
<keyword evidence="3 5" id="KW-0949">S-adenosyl-L-methionine</keyword>
<dbReference type="NCBIfam" id="TIGR00536">
    <property type="entry name" value="hemK_fam"/>
    <property type="match status" value="1"/>
</dbReference>
<dbReference type="Proteomes" id="UP000298049">
    <property type="component" value="Chromosome"/>
</dbReference>
<dbReference type="NCBIfam" id="TIGR03534">
    <property type="entry name" value="RF_mod_PrmC"/>
    <property type="match status" value="1"/>
</dbReference>
<feature type="domain" description="Methyltransferase small" evidence="6">
    <location>
        <begin position="120"/>
        <end position="198"/>
    </location>
</feature>
<dbReference type="InterPro" id="IPR050320">
    <property type="entry name" value="N5-glutamine_MTase"/>
</dbReference>
<comment type="catalytic activity">
    <reaction evidence="4 5">
        <text>L-glutaminyl-[peptide chain release factor] + S-adenosyl-L-methionine = N(5)-methyl-L-glutaminyl-[peptide chain release factor] + S-adenosyl-L-homocysteine + H(+)</text>
        <dbReference type="Rhea" id="RHEA:42896"/>
        <dbReference type="Rhea" id="RHEA-COMP:10271"/>
        <dbReference type="Rhea" id="RHEA-COMP:10272"/>
        <dbReference type="ChEBI" id="CHEBI:15378"/>
        <dbReference type="ChEBI" id="CHEBI:30011"/>
        <dbReference type="ChEBI" id="CHEBI:57856"/>
        <dbReference type="ChEBI" id="CHEBI:59789"/>
        <dbReference type="ChEBI" id="CHEBI:61891"/>
        <dbReference type="EC" id="2.1.1.297"/>
    </reaction>
</comment>
<reference evidence="8 9" key="1">
    <citation type="submission" date="2018-07" db="EMBL/GenBank/DDBJ databases">
        <title>Marsedoiliclastica nanhaica gen. nov. sp. nov., a novel marine hydrocarbonoclastic bacterium isolated from an in-situ enriched hydrocarbon-degrading consortium in deep-sea sediment.</title>
        <authorList>
            <person name="Dong C."/>
            <person name="Ma T."/>
            <person name="Liu R."/>
            <person name="Shao Z."/>
        </authorList>
    </citation>
    <scope>NUCLEOTIDE SEQUENCE [LARGE SCALE GENOMIC DNA]</scope>
    <source>
        <strain evidence="9">soil36-7</strain>
    </source>
</reference>
<dbReference type="EC" id="2.1.1.297" evidence="5"/>
<dbReference type="InterPro" id="IPR002052">
    <property type="entry name" value="DNA_methylase_N6_adenine_CS"/>
</dbReference>
<dbReference type="PROSITE" id="PS00092">
    <property type="entry name" value="N6_MTASE"/>
    <property type="match status" value="1"/>
</dbReference>
<feature type="binding site" evidence="5">
    <location>
        <begin position="194"/>
        <end position="197"/>
    </location>
    <ligand>
        <name>substrate</name>
    </ligand>
</feature>
<dbReference type="Gene3D" id="3.40.50.150">
    <property type="entry name" value="Vaccinia Virus protein VP39"/>
    <property type="match status" value="1"/>
</dbReference>
<evidence type="ECO:0000256" key="5">
    <source>
        <dbReference type="HAMAP-Rule" id="MF_02126"/>
    </source>
</evidence>
<dbReference type="HAMAP" id="MF_02126">
    <property type="entry name" value="RF_methyltr_PrmC"/>
    <property type="match status" value="1"/>
</dbReference>
<dbReference type="InterPro" id="IPR004556">
    <property type="entry name" value="HemK-like"/>
</dbReference>
<dbReference type="KEGG" id="hmi:soil367_04460"/>
<evidence type="ECO:0000259" key="6">
    <source>
        <dbReference type="Pfam" id="PF05175"/>
    </source>
</evidence>
<evidence type="ECO:0000256" key="3">
    <source>
        <dbReference type="ARBA" id="ARBA00022691"/>
    </source>
</evidence>
<dbReference type="InterPro" id="IPR040758">
    <property type="entry name" value="PrmC_N"/>
</dbReference>
<dbReference type="EMBL" id="CP031093">
    <property type="protein sequence ID" value="QCF25239.1"/>
    <property type="molecule type" value="Genomic_DNA"/>
</dbReference>
<proteinExistence type="inferred from homology"/>
<organism evidence="8 9">
    <name type="scientific">Hydrocarboniclastica marina</name>
    <dbReference type="NCBI Taxonomy" id="2259620"/>
    <lineage>
        <taxon>Bacteria</taxon>
        <taxon>Pseudomonadati</taxon>
        <taxon>Pseudomonadota</taxon>
        <taxon>Gammaproteobacteria</taxon>
        <taxon>Alteromonadales</taxon>
        <taxon>Alteromonadaceae</taxon>
        <taxon>Hydrocarboniclastica</taxon>
    </lineage>
</organism>
<evidence type="ECO:0000256" key="1">
    <source>
        <dbReference type="ARBA" id="ARBA00022603"/>
    </source>
</evidence>
<feature type="binding site" evidence="5">
    <location>
        <position position="194"/>
    </location>
    <ligand>
        <name>S-adenosyl-L-methionine</name>
        <dbReference type="ChEBI" id="CHEBI:59789"/>
    </ligand>
</feature>
<keyword evidence="2 5" id="KW-0808">Transferase</keyword>
<dbReference type="Gene3D" id="1.10.8.10">
    <property type="entry name" value="DNA helicase RuvA subunit, C-terminal domain"/>
    <property type="match status" value="1"/>
</dbReference>
<dbReference type="CDD" id="cd02440">
    <property type="entry name" value="AdoMet_MTases"/>
    <property type="match status" value="1"/>
</dbReference>
<dbReference type="PANTHER" id="PTHR18895:SF74">
    <property type="entry name" value="MTRF1L RELEASE FACTOR GLUTAMINE METHYLTRANSFERASE"/>
    <property type="match status" value="1"/>
</dbReference>
<dbReference type="AlphaFoldDB" id="A0A4P7XE92"/>
<dbReference type="FunFam" id="3.40.50.150:FF:000053">
    <property type="entry name" value="Release factor glutamine methyltransferase"/>
    <property type="match status" value="1"/>
</dbReference>
<feature type="binding site" evidence="5">
    <location>
        <position position="179"/>
    </location>
    <ligand>
        <name>S-adenosyl-L-methionine</name>
        <dbReference type="ChEBI" id="CHEBI:59789"/>
    </ligand>
</feature>
<evidence type="ECO:0000256" key="4">
    <source>
        <dbReference type="ARBA" id="ARBA00048391"/>
    </source>
</evidence>
<gene>
    <name evidence="5 8" type="primary">prmC</name>
    <name evidence="8" type="ORF">soil367_04460</name>
</gene>
<evidence type="ECO:0000313" key="8">
    <source>
        <dbReference type="EMBL" id="QCF25239.1"/>
    </source>
</evidence>
<comment type="similarity">
    <text evidence="5">Belongs to the protein N5-glutamine methyltransferase family. PrmC subfamily.</text>
</comment>
<evidence type="ECO:0000313" key="9">
    <source>
        <dbReference type="Proteomes" id="UP000298049"/>
    </source>
</evidence>
<dbReference type="InterPro" id="IPR029063">
    <property type="entry name" value="SAM-dependent_MTases_sf"/>
</dbReference>
<dbReference type="Pfam" id="PF05175">
    <property type="entry name" value="MTS"/>
    <property type="match status" value="1"/>
</dbReference>
<comment type="function">
    <text evidence="5">Methylates the class 1 translation termination release factors RF1/PrfA and RF2/PrfB on the glutamine residue of the universally conserved GGQ motif.</text>
</comment>
<keyword evidence="1 5" id="KW-0489">Methyltransferase</keyword>
<dbReference type="GO" id="GO:0102559">
    <property type="term" value="F:peptide chain release factor N(5)-glutamine methyltransferase activity"/>
    <property type="evidence" value="ECO:0007669"/>
    <property type="project" value="UniProtKB-EC"/>
</dbReference>
<dbReference type="GO" id="GO:0032259">
    <property type="term" value="P:methylation"/>
    <property type="evidence" value="ECO:0007669"/>
    <property type="project" value="UniProtKB-KW"/>
</dbReference>
<feature type="binding site" evidence="5">
    <location>
        <begin position="128"/>
        <end position="132"/>
    </location>
    <ligand>
        <name>S-adenosyl-L-methionine</name>
        <dbReference type="ChEBI" id="CHEBI:59789"/>
    </ligand>
</feature>
<dbReference type="Pfam" id="PF17827">
    <property type="entry name" value="PrmC_N"/>
    <property type="match status" value="1"/>
</dbReference>
<dbReference type="InterPro" id="IPR007848">
    <property type="entry name" value="Small_mtfrase_dom"/>
</dbReference>
<feature type="binding site" evidence="5">
    <location>
        <position position="151"/>
    </location>
    <ligand>
        <name>S-adenosyl-L-methionine</name>
        <dbReference type="ChEBI" id="CHEBI:59789"/>
    </ligand>
</feature>
<dbReference type="PANTHER" id="PTHR18895">
    <property type="entry name" value="HEMK METHYLTRANSFERASE"/>
    <property type="match status" value="1"/>
</dbReference>
<protein>
    <recommendedName>
        <fullName evidence="5">Release factor glutamine methyltransferase</fullName>
        <shortName evidence="5">RF MTase</shortName>
        <ecNumber evidence="5">2.1.1.297</ecNumber>
    </recommendedName>
    <alternativeName>
        <fullName evidence="5">N5-glutamine methyltransferase PrmC</fullName>
    </alternativeName>
    <alternativeName>
        <fullName evidence="5">Protein-(glutamine-N5) MTase PrmC</fullName>
    </alternativeName>
    <alternativeName>
        <fullName evidence="5">Protein-glutamine N-methyltransferase PrmC</fullName>
    </alternativeName>
</protein>